<evidence type="ECO:0000256" key="1">
    <source>
        <dbReference type="SAM" id="MobiDB-lite"/>
    </source>
</evidence>
<feature type="compositionally biased region" description="Acidic residues" evidence="1">
    <location>
        <begin position="64"/>
        <end position="79"/>
    </location>
</feature>
<keyword evidence="3" id="KW-1185">Reference proteome</keyword>
<name>A0A5B0V9W5_9GAMM</name>
<protein>
    <submittedName>
        <fullName evidence="2">DUF4124 domain-containing protein</fullName>
    </submittedName>
</protein>
<proteinExistence type="predicted"/>
<reference evidence="2 3" key="1">
    <citation type="submission" date="2019-08" db="EMBL/GenBank/DDBJ databases">
        <title>Marinobacter ZYF650 sp. nov., a marine bacterium isolated from seawater of the Mariana trench.</title>
        <authorList>
            <person name="Ahmad W."/>
        </authorList>
    </citation>
    <scope>NUCLEOTIDE SEQUENCE [LARGE SCALE GENOMIC DNA]</scope>
    <source>
        <strain evidence="2 3">ZYF650</strain>
    </source>
</reference>
<comment type="caution">
    <text evidence="2">The sequence shown here is derived from an EMBL/GenBank/DDBJ whole genome shotgun (WGS) entry which is preliminary data.</text>
</comment>
<gene>
    <name evidence="2" type="ORF">FWJ25_16475</name>
</gene>
<accession>A0A5B0V9W5</accession>
<dbReference type="Proteomes" id="UP000323161">
    <property type="component" value="Unassembled WGS sequence"/>
</dbReference>
<organism evidence="2 3">
    <name type="scientific">Marinobacter salinexigens</name>
    <dbReference type="NCBI Taxonomy" id="2919747"/>
    <lineage>
        <taxon>Bacteria</taxon>
        <taxon>Pseudomonadati</taxon>
        <taxon>Pseudomonadota</taxon>
        <taxon>Gammaproteobacteria</taxon>
        <taxon>Pseudomonadales</taxon>
        <taxon>Marinobacteraceae</taxon>
        <taxon>Marinobacter</taxon>
    </lineage>
</organism>
<evidence type="ECO:0000313" key="3">
    <source>
        <dbReference type="Proteomes" id="UP000323161"/>
    </source>
</evidence>
<sequence length="167" mass="19254">MIRPLLLTTMLLLIPGITWSSEVFRCQGPDGVIFSDQPCGKDATRVNVIDNRIGGRLNQNLPEPEPEPETSDVPDDVPDEEKQATVQDSGTCRFINSTDLRRYIVREQVVRGMTRDNVRRAFGNPPETYTAPQEVWIYQTRYYGALYELTYVYFRDGCVERVEYRKP</sequence>
<dbReference type="EMBL" id="VTUU01000010">
    <property type="protein sequence ID" value="KAA1171442.1"/>
    <property type="molecule type" value="Genomic_DNA"/>
</dbReference>
<dbReference type="AlphaFoldDB" id="A0A5B0V9W5"/>
<dbReference type="RefSeq" id="WP_149601361.1">
    <property type="nucleotide sequence ID" value="NZ_VTUU01000010.1"/>
</dbReference>
<feature type="region of interest" description="Disordered" evidence="1">
    <location>
        <begin position="54"/>
        <end position="88"/>
    </location>
</feature>
<evidence type="ECO:0000313" key="2">
    <source>
        <dbReference type="EMBL" id="KAA1171442.1"/>
    </source>
</evidence>